<reference evidence="1" key="1">
    <citation type="journal article" date="2020" name="Nature">
        <title>Giant virus diversity and host interactions through global metagenomics.</title>
        <authorList>
            <person name="Schulz F."/>
            <person name="Roux S."/>
            <person name="Paez-Espino D."/>
            <person name="Jungbluth S."/>
            <person name="Walsh D.A."/>
            <person name="Denef V.J."/>
            <person name="McMahon K.D."/>
            <person name="Konstantinidis K.T."/>
            <person name="Eloe-Fadrosh E.A."/>
            <person name="Kyrpides N.C."/>
            <person name="Woyke T."/>
        </authorList>
    </citation>
    <scope>NUCLEOTIDE SEQUENCE</scope>
    <source>
        <strain evidence="1">GVMAG-S-1063924-116</strain>
    </source>
</reference>
<name>A0A6C0JV11_9ZZZZ</name>
<evidence type="ECO:0000313" key="1">
    <source>
        <dbReference type="EMBL" id="QHU08646.1"/>
    </source>
</evidence>
<sequence>MSVVSHLLYVFLPEHYIARPKLWIKDLEIPCRFINIKQNSRCTAKSLVNDRWYDLHGIPTESYLDVLDSITTRELGSPGLKGYQVCIVELKFMDIDPNVELSIGDICRYSGSLEHIAGVVLDKKTKIDQLDFFLRGLSYHLYPSLYHFTQTELSPHHITRILESGYSGFTHFRFSVFGILQVQLLAQSETVKRVEVDIGAWIYMPDGMDELMIKGLDGERTELSRSFYGMRIQELVIDSLGAVKELAWFISNVKIDRLLVKSDDELVELDDRLLKVLEPVAHQILPYNTLKRIYGDHCYGIVTDEHTKELDIECTEVWSGMHYEDESERCSKTTHFWDEVEVGLHSPGFYVDTFREDHKSLKQLNYEYKVEGTAPYVTRRYDLRIDLV</sequence>
<proteinExistence type="predicted"/>
<organism evidence="1">
    <name type="scientific">viral metagenome</name>
    <dbReference type="NCBI Taxonomy" id="1070528"/>
    <lineage>
        <taxon>unclassified sequences</taxon>
        <taxon>metagenomes</taxon>
        <taxon>organismal metagenomes</taxon>
    </lineage>
</organism>
<accession>A0A6C0JV11</accession>
<protein>
    <submittedName>
        <fullName evidence="1">Uncharacterized protein</fullName>
    </submittedName>
</protein>
<dbReference type="EMBL" id="MN740698">
    <property type="protein sequence ID" value="QHU08646.1"/>
    <property type="molecule type" value="Genomic_DNA"/>
</dbReference>
<dbReference type="AlphaFoldDB" id="A0A6C0JV11"/>